<dbReference type="GO" id="GO:0005737">
    <property type="term" value="C:cytoplasm"/>
    <property type="evidence" value="ECO:0007669"/>
    <property type="project" value="TreeGrafter"/>
</dbReference>
<sequence length="753" mass="86393">MAFNGMEEDMPPIAENPWVSVIDDDENGVLSSEEEIQEKDDDTVTANQDINNTQSMFTTPQENEIIRRHQQLQQPSIDLKDKKLIFGICVVDFHHTRGPEIEYWIDSNTTPETSQASQIAKFTKIWPNLPFQSLPDGAHLFEETFSNFTLLYDPKSVEVNSKKNDDDSNNTVNEENEMTTLFGCACIRQLESAELLHRKEDQTRSIVQKSVVIISSYPITIQLREKLSIITKSFFEQRDFDDKLIIKQLFDNVNILYNNNGIIFQEEKDDSMPSSIATNPANNNGKSIGILHESDFYMGLNLKELILNYKRDLLIIFKALMLEKRILIFSKNLLKLSNYQFSILSLIPNLMLNLHDCGASNLENLSKNLTKPSSVSLSNRNSKLKFLGLPLQIFNKGGFFQPYLVLQQLDYLYDEETKWYMIGTSNGLLLDQKNKIADLIVYIDHPQGKNSIEIVDKDLEKKLSLTSQDKFFIDEIIKQVERNSNGNEFGIESDTTVAELNKDKIISSSAMYLDSIVDDYIRNNFENYLVGMLSSVKYDYFLSNANQTQLQSLNSDNTNGFRAPKDNMKPNHISYFNLNFINEWKQTTNFRIFNESSYDEIFNMQGQFEPVHVGLLLHNSSNSGNSNFFNNFYTSQKEKFSKTIVDLKQKREFYHQQQHLHAQAQAQAQAQLKDHEQGGKVKEEKQDFSDSEAAVPIELIDNEDLSSTTTAESNSADKNSTASNTKNFLNGWTSWSQLKKSQINKEDNNNNLQ</sequence>
<keyword evidence="5" id="KW-1185">Reference proteome</keyword>
<reference evidence="5" key="1">
    <citation type="submission" date="2016-05" db="EMBL/GenBank/DDBJ databases">
        <title>Comparative genomics of biotechnologically important yeasts.</title>
        <authorList>
            <consortium name="DOE Joint Genome Institute"/>
            <person name="Riley R."/>
            <person name="Haridas S."/>
            <person name="Wolfe K.H."/>
            <person name="Lopes M.R."/>
            <person name="Hittinger C.T."/>
            <person name="Goker M."/>
            <person name="Salamov A."/>
            <person name="Wisecaver J."/>
            <person name="Long T.M."/>
            <person name="Aerts A.L."/>
            <person name="Barry K."/>
            <person name="Choi C."/>
            <person name="Clum A."/>
            <person name="Coughlan A.Y."/>
            <person name="Deshpande S."/>
            <person name="Douglass A.P."/>
            <person name="Hanson S.J."/>
            <person name="Klenk H.-P."/>
            <person name="Labutti K."/>
            <person name="Lapidus A."/>
            <person name="Lindquist E."/>
            <person name="Lipzen A."/>
            <person name="Meier-Kolthoff J.P."/>
            <person name="Ohm R.A."/>
            <person name="Otillar R.P."/>
            <person name="Pangilinan J."/>
            <person name="Peng Y."/>
            <person name="Rokas A."/>
            <person name="Rosa C.A."/>
            <person name="Scheuner C."/>
            <person name="Sibirny A.A."/>
            <person name="Slot J.C."/>
            <person name="Stielow J.B."/>
            <person name="Sun H."/>
            <person name="Kurtzman C.P."/>
            <person name="Blackwell M."/>
            <person name="Grigoriev I.V."/>
            <person name="Jeffries T.W."/>
        </authorList>
    </citation>
    <scope>NUCLEOTIDE SEQUENCE [LARGE SCALE GENOMIC DNA]</scope>
    <source>
        <strain evidence="5">NRRL Y-2460</strain>
    </source>
</reference>
<dbReference type="InterPro" id="IPR018307">
    <property type="entry name" value="ABL9/DENND6_dom"/>
</dbReference>
<feature type="compositionally biased region" description="Polar residues" evidence="2">
    <location>
        <begin position="705"/>
        <end position="727"/>
    </location>
</feature>
<dbReference type="OrthoDB" id="26278at2759"/>
<name>A0A1E4U1Q4_PACTA</name>
<evidence type="ECO:0000313" key="4">
    <source>
        <dbReference type="EMBL" id="ODV97917.1"/>
    </source>
</evidence>
<evidence type="ECO:0000259" key="3">
    <source>
        <dbReference type="PROSITE" id="PS50211"/>
    </source>
</evidence>
<feature type="compositionally biased region" description="Low complexity" evidence="2">
    <location>
        <begin position="656"/>
        <end position="671"/>
    </location>
</feature>
<dbReference type="InterPro" id="IPR037516">
    <property type="entry name" value="Tripartite_DENN"/>
</dbReference>
<dbReference type="Pfam" id="PF09794">
    <property type="entry name" value="Avl9"/>
    <property type="match status" value="1"/>
</dbReference>
<organism evidence="4 5">
    <name type="scientific">Pachysolen tannophilus NRRL Y-2460</name>
    <dbReference type="NCBI Taxonomy" id="669874"/>
    <lineage>
        <taxon>Eukaryota</taxon>
        <taxon>Fungi</taxon>
        <taxon>Dikarya</taxon>
        <taxon>Ascomycota</taxon>
        <taxon>Saccharomycotina</taxon>
        <taxon>Pichiomycetes</taxon>
        <taxon>Pachysolenaceae</taxon>
        <taxon>Pachysolen</taxon>
    </lineage>
</organism>
<proteinExistence type="inferred from homology"/>
<dbReference type="AlphaFoldDB" id="A0A1E4U1Q4"/>
<dbReference type="PANTHER" id="PTHR31017:SF1">
    <property type="entry name" value="LATE SECRETORY PATHWAY PROTEIN AVL9 HOMOLOG"/>
    <property type="match status" value="1"/>
</dbReference>
<protein>
    <recommendedName>
        <fullName evidence="3">UDENN domain-containing protein</fullName>
    </recommendedName>
</protein>
<gene>
    <name evidence="4" type="ORF">PACTADRAFT_47750</name>
</gene>
<evidence type="ECO:0000313" key="5">
    <source>
        <dbReference type="Proteomes" id="UP000094236"/>
    </source>
</evidence>
<dbReference type="Proteomes" id="UP000094236">
    <property type="component" value="Unassembled WGS sequence"/>
</dbReference>
<dbReference type="EMBL" id="KV454011">
    <property type="protein sequence ID" value="ODV97917.1"/>
    <property type="molecule type" value="Genomic_DNA"/>
</dbReference>
<evidence type="ECO:0000256" key="1">
    <source>
        <dbReference type="ARBA" id="ARBA00038178"/>
    </source>
</evidence>
<comment type="similarity">
    <text evidence="1">Belongs to the AVL9 family.</text>
</comment>
<evidence type="ECO:0000256" key="2">
    <source>
        <dbReference type="SAM" id="MobiDB-lite"/>
    </source>
</evidence>
<feature type="domain" description="UDENN" evidence="3">
    <location>
        <begin position="86"/>
        <end position="604"/>
    </location>
</feature>
<feature type="region of interest" description="Disordered" evidence="2">
    <location>
        <begin position="656"/>
        <end position="727"/>
    </location>
</feature>
<dbReference type="PROSITE" id="PS50211">
    <property type="entry name" value="DENN"/>
    <property type="match status" value="1"/>
</dbReference>
<feature type="compositionally biased region" description="Basic and acidic residues" evidence="2">
    <location>
        <begin position="672"/>
        <end position="688"/>
    </location>
</feature>
<accession>A0A1E4U1Q4</accession>
<dbReference type="PANTHER" id="PTHR31017">
    <property type="entry name" value="LATE SECRETORY PATHWAY PROTEIN AVL9-RELATED"/>
    <property type="match status" value="1"/>
</dbReference>
<dbReference type="InterPro" id="IPR051731">
    <property type="entry name" value="DENND11/AVL9_GEFs"/>
</dbReference>